<sequence>METTLDALGKASDVSSKRVPPDVRVRWDEHPPDDFGEGDVVYLLLTDSYGYDGTNAMHWIVLLDLFESKERPHRLLATYADPLYDELSVWPWDALLAWKVLDGFRVERPAP</sequence>
<comment type="caution">
    <text evidence="1">The sequence shown here is derived from an EMBL/GenBank/DDBJ whole genome shotgun (WGS) entry which is preliminary data.</text>
</comment>
<reference evidence="1 2" key="1">
    <citation type="submission" date="2014-02" db="EMBL/GenBank/DDBJ databases">
        <title>The small core and large imbalanced accessory genome model reveals a collaborative survival strategy of Sorangium cellulosum strains in nature.</title>
        <authorList>
            <person name="Han K."/>
            <person name="Peng R."/>
            <person name="Blom J."/>
            <person name="Li Y.-Z."/>
        </authorList>
    </citation>
    <scope>NUCLEOTIDE SEQUENCE [LARGE SCALE GENOMIC DNA]</scope>
    <source>
        <strain evidence="1 2">So0007-03</strain>
    </source>
</reference>
<name>A0A150TWH9_SORCE</name>
<accession>A0A150TWH9</accession>
<gene>
    <name evidence="1" type="ORF">BE21_19820</name>
</gene>
<dbReference type="Proteomes" id="UP000075502">
    <property type="component" value="Unassembled WGS sequence"/>
</dbReference>
<evidence type="ECO:0000313" key="1">
    <source>
        <dbReference type="EMBL" id="KYG09043.1"/>
    </source>
</evidence>
<protein>
    <submittedName>
        <fullName evidence="1">Uncharacterized protein</fullName>
    </submittedName>
</protein>
<evidence type="ECO:0000313" key="2">
    <source>
        <dbReference type="Proteomes" id="UP000075502"/>
    </source>
</evidence>
<dbReference type="AlphaFoldDB" id="A0A150TWH9"/>
<organism evidence="1 2">
    <name type="scientific">Sorangium cellulosum</name>
    <name type="common">Polyangium cellulosum</name>
    <dbReference type="NCBI Taxonomy" id="56"/>
    <lineage>
        <taxon>Bacteria</taxon>
        <taxon>Pseudomonadati</taxon>
        <taxon>Myxococcota</taxon>
        <taxon>Polyangia</taxon>
        <taxon>Polyangiales</taxon>
        <taxon>Polyangiaceae</taxon>
        <taxon>Sorangium</taxon>
    </lineage>
</organism>
<proteinExistence type="predicted"/>
<dbReference type="EMBL" id="JEME01000783">
    <property type="protein sequence ID" value="KYG09043.1"/>
    <property type="molecule type" value="Genomic_DNA"/>
</dbReference>